<organism evidence="1 2">
    <name type="scientific">Pocillopora meandrina</name>
    <dbReference type="NCBI Taxonomy" id="46732"/>
    <lineage>
        <taxon>Eukaryota</taxon>
        <taxon>Metazoa</taxon>
        <taxon>Cnidaria</taxon>
        <taxon>Anthozoa</taxon>
        <taxon>Hexacorallia</taxon>
        <taxon>Scleractinia</taxon>
        <taxon>Astrocoeniina</taxon>
        <taxon>Pocilloporidae</taxon>
        <taxon>Pocillopora</taxon>
    </lineage>
</organism>
<proteinExistence type="predicted"/>
<accession>A0AAU9X9Q7</accession>
<gene>
    <name evidence="1" type="ORF">PMEA_00019395</name>
</gene>
<evidence type="ECO:0000313" key="2">
    <source>
        <dbReference type="Proteomes" id="UP001159428"/>
    </source>
</evidence>
<protein>
    <submittedName>
        <fullName evidence="1">Uncharacterized protein</fullName>
    </submittedName>
</protein>
<comment type="caution">
    <text evidence="1">The sequence shown here is derived from an EMBL/GenBank/DDBJ whole genome shotgun (WGS) entry which is preliminary data.</text>
</comment>
<name>A0AAU9X9Q7_9CNID</name>
<dbReference type="Proteomes" id="UP001159428">
    <property type="component" value="Unassembled WGS sequence"/>
</dbReference>
<dbReference type="EMBL" id="CALNXJ010000034">
    <property type="protein sequence ID" value="CAH3140751.1"/>
    <property type="molecule type" value="Genomic_DNA"/>
</dbReference>
<evidence type="ECO:0000313" key="1">
    <source>
        <dbReference type="EMBL" id="CAH3140751.1"/>
    </source>
</evidence>
<reference evidence="1 2" key="1">
    <citation type="submission" date="2022-05" db="EMBL/GenBank/DDBJ databases">
        <authorList>
            <consortium name="Genoscope - CEA"/>
            <person name="William W."/>
        </authorList>
    </citation>
    <scope>NUCLEOTIDE SEQUENCE [LARGE SCALE GENOMIC DNA]</scope>
</reference>
<keyword evidence="2" id="KW-1185">Reference proteome</keyword>
<dbReference type="AlphaFoldDB" id="A0AAU9X9Q7"/>
<sequence>MLMYVVMEDTSVARLQCATIPRDHMIVSVNPWNSGYHGNGKNCSRVSNKFISFQKPMIPARKLFGMVVGIHNVLRTQSENIYYTSRLWRDKNGYNLPGCMTGSDSQETKLPTYRKTLCLGMKIGKNVSQRNLSTL</sequence>